<comment type="pathway">
    <text evidence="1 13">Carbohydrate degradation; glycolysis; pyruvate from D-glyceraldehyde 3-phosphate: step 5/5.</text>
</comment>
<dbReference type="eggNOG" id="arCOG04120">
    <property type="taxonomic scope" value="Archaea"/>
</dbReference>
<dbReference type="UniPathway" id="UPA00109">
    <property type="reaction ID" value="UER00188"/>
</dbReference>
<dbReference type="Pfam" id="PF00224">
    <property type="entry name" value="PK"/>
    <property type="match status" value="1"/>
</dbReference>
<keyword evidence="11 16" id="KW-0670">Pyruvate</keyword>
<dbReference type="GO" id="GO:0005524">
    <property type="term" value="F:ATP binding"/>
    <property type="evidence" value="ECO:0007669"/>
    <property type="project" value="UniProtKB-KW"/>
</dbReference>
<dbReference type="EMBL" id="CP002363">
    <property type="protein sequence ID" value="ADV65533.1"/>
    <property type="molecule type" value="Genomic_DNA"/>
</dbReference>
<dbReference type="InterPro" id="IPR015806">
    <property type="entry name" value="Pyrv_Knase_insert_dom_sf"/>
</dbReference>
<dbReference type="OrthoDB" id="56298at2157"/>
<dbReference type="PANTHER" id="PTHR11817">
    <property type="entry name" value="PYRUVATE KINASE"/>
    <property type="match status" value="1"/>
</dbReference>
<keyword evidence="10 13" id="KW-0324">Glycolysis</keyword>
<keyword evidence="4 13" id="KW-0808">Transferase</keyword>
<keyword evidence="8" id="KW-0067">ATP-binding</keyword>
<feature type="domain" description="Pyruvate kinase C-terminal" evidence="15">
    <location>
        <begin position="368"/>
        <end position="457"/>
    </location>
</feature>
<evidence type="ECO:0000313" key="16">
    <source>
        <dbReference type="EMBL" id="ADV65533.1"/>
    </source>
</evidence>
<dbReference type="Pfam" id="PF02887">
    <property type="entry name" value="PK_C"/>
    <property type="match status" value="1"/>
</dbReference>
<protein>
    <recommendedName>
        <fullName evidence="3 12">Pyruvate kinase</fullName>
        <ecNumber evidence="3 12">2.7.1.40</ecNumber>
    </recommendedName>
</protein>
<dbReference type="GO" id="GO:0016301">
    <property type="term" value="F:kinase activity"/>
    <property type="evidence" value="ECO:0007669"/>
    <property type="project" value="UniProtKB-KW"/>
</dbReference>
<evidence type="ECO:0000256" key="1">
    <source>
        <dbReference type="ARBA" id="ARBA00004997"/>
    </source>
</evidence>
<evidence type="ECO:0000259" key="14">
    <source>
        <dbReference type="Pfam" id="PF00224"/>
    </source>
</evidence>
<keyword evidence="9 13" id="KW-0460">Magnesium</keyword>
<dbReference type="Proteomes" id="UP000001068">
    <property type="component" value="Chromosome"/>
</dbReference>
<dbReference type="SUPFAM" id="SSF51621">
    <property type="entry name" value="Phosphoenolpyruvate/pyruvate domain"/>
    <property type="match status" value="1"/>
</dbReference>
<dbReference type="GO" id="GO:0030955">
    <property type="term" value="F:potassium ion binding"/>
    <property type="evidence" value="ECO:0007669"/>
    <property type="project" value="UniProtKB-UniRule"/>
</dbReference>
<dbReference type="InterPro" id="IPR015813">
    <property type="entry name" value="Pyrv/PenolPyrv_kinase-like_dom"/>
</dbReference>
<evidence type="ECO:0000256" key="10">
    <source>
        <dbReference type="ARBA" id="ARBA00023152"/>
    </source>
</evidence>
<accession>E8R768</accession>
<evidence type="ECO:0000256" key="8">
    <source>
        <dbReference type="ARBA" id="ARBA00022840"/>
    </source>
</evidence>
<evidence type="ECO:0000256" key="12">
    <source>
        <dbReference type="NCBIfam" id="TIGR01064"/>
    </source>
</evidence>
<evidence type="ECO:0000256" key="7">
    <source>
        <dbReference type="ARBA" id="ARBA00022777"/>
    </source>
</evidence>
<gene>
    <name evidence="16" type="ordered locus">Desmu_1237</name>
</gene>
<name>E8R768_DESM0</name>
<dbReference type="HOGENOM" id="CLU_015439_1_1_2"/>
<comment type="catalytic activity">
    <reaction evidence="13">
        <text>pyruvate + ATP = phosphoenolpyruvate + ADP + H(+)</text>
        <dbReference type="Rhea" id="RHEA:18157"/>
        <dbReference type="ChEBI" id="CHEBI:15361"/>
        <dbReference type="ChEBI" id="CHEBI:15378"/>
        <dbReference type="ChEBI" id="CHEBI:30616"/>
        <dbReference type="ChEBI" id="CHEBI:58702"/>
        <dbReference type="ChEBI" id="CHEBI:456216"/>
        <dbReference type="EC" id="2.7.1.40"/>
    </reaction>
</comment>
<dbReference type="SUPFAM" id="SSF50800">
    <property type="entry name" value="PK beta-barrel domain-like"/>
    <property type="match status" value="1"/>
</dbReference>
<evidence type="ECO:0000256" key="13">
    <source>
        <dbReference type="RuleBase" id="RU000504"/>
    </source>
</evidence>
<dbReference type="STRING" id="765177.Desmu_1237"/>
<comment type="similarity">
    <text evidence="2 13">Belongs to the pyruvate kinase family.</text>
</comment>
<dbReference type="InterPro" id="IPR011037">
    <property type="entry name" value="Pyrv_Knase-like_insert_dom_sf"/>
</dbReference>
<evidence type="ECO:0000256" key="11">
    <source>
        <dbReference type="ARBA" id="ARBA00023317"/>
    </source>
</evidence>
<dbReference type="InterPro" id="IPR036918">
    <property type="entry name" value="Pyrv_Knase_C_sf"/>
</dbReference>
<dbReference type="Gene3D" id="3.20.20.60">
    <property type="entry name" value="Phosphoenolpyruvate-binding domains"/>
    <property type="match status" value="1"/>
</dbReference>
<reference evidence="17" key="1">
    <citation type="submission" date="2010-11" db="EMBL/GenBank/DDBJ databases">
        <title>The complete genome of Desulfurococcus mucosus DSM 2162.</title>
        <authorList>
            <consortium name="US DOE Joint Genome Institute (JGI-PGF)"/>
            <person name="Lucas S."/>
            <person name="Copeland A."/>
            <person name="Lapidus A."/>
            <person name="Bruce D."/>
            <person name="Goodwin L."/>
            <person name="Pitluck S."/>
            <person name="Kyrpides N."/>
            <person name="Mavromatis K."/>
            <person name="Pagani I."/>
            <person name="Ivanova N."/>
            <person name="Ovchinnikova G."/>
            <person name="Chertkov O."/>
            <person name="Held B."/>
            <person name="Brettin T."/>
            <person name="Detter J.C."/>
            <person name="Tapia R."/>
            <person name="Han C."/>
            <person name="Land M."/>
            <person name="Hauser L."/>
            <person name="Markowitz V."/>
            <person name="Cheng J.-F."/>
            <person name="Hugenholtz P."/>
            <person name="Woyke T."/>
            <person name="Wu D."/>
            <person name="Wirth R."/>
            <person name="Bilek Y."/>
            <person name="Hader T."/>
            <person name="Klenk H.-P."/>
            <person name="Eisen J.A."/>
        </authorList>
    </citation>
    <scope>NUCLEOTIDE SEQUENCE [LARGE SCALE GENOMIC DNA]</scope>
    <source>
        <strain evidence="17">ATCC 35584 / DSM 2162 / JCM 9187 / O7/1</strain>
    </source>
</reference>
<reference evidence="16 17" key="2">
    <citation type="journal article" date="2011" name="Stand. Genomic Sci.">
        <title>Complete genome sequence of Desulfurococcus mucosus type strain (O7/1).</title>
        <authorList>
            <person name="Wirth R."/>
            <person name="Chertkov O."/>
            <person name="Held B."/>
            <person name="Lapidus A."/>
            <person name="Nolan M."/>
            <person name="Lucas S."/>
            <person name="Hammon N."/>
            <person name="Deshpande S."/>
            <person name="Cheng J.F."/>
            <person name="Tapia R."/>
            <person name="Han C."/>
            <person name="Goodwin L."/>
            <person name="Pitluck S."/>
            <person name="Liolios K."/>
            <person name="Ioanna P."/>
            <person name="Ivanova N."/>
            <person name="Mavromatis K."/>
            <person name="Mikhailova N."/>
            <person name="Pati A."/>
            <person name="Chen A."/>
            <person name="Palaniappan K."/>
            <person name="Land M."/>
            <person name="Hauser L."/>
            <person name="Chang Y.J."/>
            <person name="Jeffries C.D."/>
            <person name="Bilek Y."/>
            <person name="Hader T."/>
            <person name="Rohde M."/>
            <person name="Spring S."/>
            <person name="Sikorski J."/>
            <person name="Goker M."/>
            <person name="Woyke T."/>
            <person name="Bristow J."/>
            <person name="Eisen J.A."/>
            <person name="Markowitz V."/>
            <person name="Hugenholtz P."/>
            <person name="Kyrpides N.C."/>
            <person name="Klenk H.P."/>
        </authorList>
    </citation>
    <scope>NUCLEOTIDE SEQUENCE [LARGE SCALE GENOMIC DNA]</scope>
    <source>
        <strain evidence="17">ATCC 35584 / DSM 2162 / JCM 9187 / O7/1</strain>
    </source>
</reference>
<dbReference type="SUPFAM" id="SSF52935">
    <property type="entry name" value="PK C-terminal domain-like"/>
    <property type="match status" value="1"/>
</dbReference>
<evidence type="ECO:0000256" key="4">
    <source>
        <dbReference type="ARBA" id="ARBA00022679"/>
    </source>
</evidence>
<keyword evidence="6" id="KW-0547">Nucleotide-binding</keyword>
<dbReference type="GO" id="GO:0000287">
    <property type="term" value="F:magnesium ion binding"/>
    <property type="evidence" value="ECO:0007669"/>
    <property type="project" value="UniProtKB-UniRule"/>
</dbReference>
<evidence type="ECO:0000256" key="5">
    <source>
        <dbReference type="ARBA" id="ARBA00022723"/>
    </source>
</evidence>
<dbReference type="PRINTS" id="PR01050">
    <property type="entry name" value="PYRUVTKNASE"/>
</dbReference>
<evidence type="ECO:0000256" key="2">
    <source>
        <dbReference type="ARBA" id="ARBA00008663"/>
    </source>
</evidence>
<dbReference type="NCBIfam" id="TIGR01064">
    <property type="entry name" value="pyruv_kin"/>
    <property type="match status" value="1"/>
</dbReference>
<keyword evidence="5" id="KW-0479">Metal-binding</keyword>
<dbReference type="InterPro" id="IPR001697">
    <property type="entry name" value="Pyr_Knase"/>
</dbReference>
<evidence type="ECO:0000256" key="9">
    <source>
        <dbReference type="ARBA" id="ARBA00022842"/>
    </source>
</evidence>
<sequence>MVKVKIIATLGPSSRDHDVVKKMVREGAAGFRINCAHGDEADWLEYVKIVREVSSELDQAIPLILDTPGPQVRSGDFQEFKVVRGDKVLFSMDPDAKEGKHIVVPAREFYSAASIGDTILYGDGEVSFRVSEVGEGFVEALALNEGVVKPRKKVVVEGKEYDVLFPSETDRRVFKFSSEVKASFVALSYVRRQRDVEVARDILAKHGWVPGLIAKIETRSGFNNMGEIIRLVDGVMVARGDLGLHFPLEELPLIQERIVREAVRQGRVVIVATEVLESMIENPRPSRSDVVDLYNSVKDLVDAVLFTNETAVGKYPVEVVKWARKIIDAAESSLSTALVSEYRSSIEARDLLDKYVQGLVLLAESLGGVIVGYSRSGRMPTLLSKYRPQIRIYVGVGDKLLAEKLSLRYGLNIVDMSRLISGEDEYERGVRKLLETLVGKGHVRPGDIVVETYAKPRDNMHEIRISQLQ</sequence>
<keyword evidence="17" id="KW-1185">Reference proteome</keyword>
<evidence type="ECO:0000313" key="17">
    <source>
        <dbReference type="Proteomes" id="UP000001068"/>
    </source>
</evidence>
<evidence type="ECO:0000259" key="15">
    <source>
        <dbReference type="Pfam" id="PF02887"/>
    </source>
</evidence>
<organism evidence="16 17">
    <name type="scientific">Desulfurococcus mucosus (strain ATCC 35584 / DSM 2162 / JCM 9187 / O7/1)</name>
    <dbReference type="NCBI Taxonomy" id="765177"/>
    <lineage>
        <taxon>Archaea</taxon>
        <taxon>Thermoproteota</taxon>
        <taxon>Thermoprotei</taxon>
        <taxon>Desulfurococcales</taxon>
        <taxon>Desulfurococcaceae</taxon>
        <taxon>Desulfurococcus</taxon>
    </lineage>
</organism>
<evidence type="ECO:0000256" key="6">
    <source>
        <dbReference type="ARBA" id="ARBA00022741"/>
    </source>
</evidence>
<evidence type="ECO:0000256" key="3">
    <source>
        <dbReference type="ARBA" id="ARBA00012142"/>
    </source>
</evidence>
<dbReference type="AlphaFoldDB" id="E8R768"/>
<feature type="domain" description="Pyruvate kinase barrel" evidence="14">
    <location>
        <begin position="3"/>
        <end position="320"/>
    </location>
</feature>
<dbReference type="Gene3D" id="3.40.1380.20">
    <property type="entry name" value="Pyruvate kinase, C-terminal domain"/>
    <property type="match status" value="1"/>
</dbReference>
<dbReference type="InterPro" id="IPR040442">
    <property type="entry name" value="Pyrv_kinase-like_dom_sf"/>
</dbReference>
<dbReference type="GO" id="GO:0004743">
    <property type="term" value="F:pyruvate kinase activity"/>
    <property type="evidence" value="ECO:0007669"/>
    <property type="project" value="UniProtKB-UniRule"/>
</dbReference>
<dbReference type="KEGG" id="dmu:Desmu_1237"/>
<keyword evidence="7 13" id="KW-0418">Kinase</keyword>
<dbReference type="InterPro" id="IPR015793">
    <property type="entry name" value="Pyrv_Knase_brl"/>
</dbReference>
<dbReference type="Gene3D" id="2.40.33.10">
    <property type="entry name" value="PK beta-barrel domain-like"/>
    <property type="match status" value="1"/>
</dbReference>
<dbReference type="InterPro" id="IPR015795">
    <property type="entry name" value="Pyrv_Knase_C"/>
</dbReference>
<proteinExistence type="inferred from homology"/>
<dbReference type="EC" id="2.7.1.40" evidence="3 12"/>